<dbReference type="STRING" id="121616.GA0070216_10310"/>
<evidence type="ECO:0000313" key="3">
    <source>
        <dbReference type="EMBL" id="SCE89795.1"/>
    </source>
</evidence>
<feature type="transmembrane region" description="Helical" evidence="2">
    <location>
        <begin position="146"/>
        <end position="163"/>
    </location>
</feature>
<dbReference type="Proteomes" id="UP000198797">
    <property type="component" value="Unassembled WGS sequence"/>
</dbReference>
<accession>A0A1C4W0Z9</accession>
<organism evidence="3 4">
    <name type="scientific">Micromonospora matsumotoense</name>
    <dbReference type="NCBI Taxonomy" id="121616"/>
    <lineage>
        <taxon>Bacteria</taxon>
        <taxon>Bacillati</taxon>
        <taxon>Actinomycetota</taxon>
        <taxon>Actinomycetes</taxon>
        <taxon>Micromonosporales</taxon>
        <taxon>Micromonosporaceae</taxon>
        <taxon>Micromonospora</taxon>
    </lineage>
</organism>
<reference evidence="4" key="1">
    <citation type="submission" date="2016-06" db="EMBL/GenBank/DDBJ databases">
        <authorList>
            <person name="Varghese N."/>
            <person name="Submissions Spin"/>
        </authorList>
    </citation>
    <scope>NUCLEOTIDE SEQUENCE [LARGE SCALE GENOMIC DNA]</scope>
    <source>
        <strain evidence="4">DSM 44100</strain>
    </source>
</reference>
<feature type="transmembrane region" description="Helical" evidence="2">
    <location>
        <begin position="108"/>
        <end position="126"/>
    </location>
</feature>
<name>A0A1C4W0Z9_9ACTN</name>
<evidence type="ECO:0000313" key="4">
    <source>
        <dbReference type="Proteomes" id="UP000198797"/>
    </source>
</evidence>
<sequence>MVDPQPSRRAPDAKPTHATDAGPTHATDAGPTHATDAGPARATNAGPGRLLIAVYILFAIAATSRAGLQIATKFDEAPVAYLLSAVAALIYIVAAVGLARAGHTGRRVALACCSVELAGVVGVGVLSLVDAELFPDETVWSGFGSGYGYIPLVLPVLGLLWLWRTRTRTGSGTDAPIAA</sequence>
<keyword evidence="2" id="KW-0472">Membrane</keyword>
<dbReference type="EMBL" id="FMCU01000003">
    <property type="protein sequence ID" value="SCE89795.1"/>
    <property type="molecule type" value="Genomic_DNA"/>
</dbReference>
<dbReference type="AlphaFoldDB" id="A0A1C4W0Z9"/>
<evidence type="ECO:0000256" key="1">
    <source>
        <dbReference type="SAM" id="MobiDB-lite"/>
    </source>
</evidence>
<feature type="region of interest" description="Disordered" evidence="1">
    <location>
        <begin position="1"/>
        <end position="40"/>
    </location>
</feature>
<protein>
    <recommendedName>
        <fullName evidence="5">Integral membrane protein</fullName>
    </recommendedName>
</protein>
<evidence type="ECO:0000256" key="2">
    <source>
        <dbReference type="SAM" id="Phobius"/>
    </source>
</evidence>
<feature type="transmembrane region" description="Helical" evidence="2">
    <location>
        <begin position="50"/>
        <end position="68"/>
    </location>
</feature>
<keyword evidence="2" id="KW-0812">Transmembrane</keyword>
<evidence type="ECO:0008006" key="5">
    <source>
        <dbReference type="Google" id="ProtNLM"/>
    </source>
</evidence>
<proteinExistence type="predicted"/>
<feature type="transmembrane region" description="Helical" evidence="2">
    <location>
        <begin position="80"/>
        <end position="101"/>
    </location>
</feature>
<keyword evidence="4" id="KW-1185">Reference proteome</keyword>
<keyword evidence="2" id="KW-1133">Transmembrane helix</keyword>
<gene>
    <name evidence="3" type="ORF">GA0070216_10310</name>
</gene>